<proteinExistence type="predicted"/>
<protein>
    <submittedName>
        <fullName evidence="1">Uncharacterized protein</fullName>
    </submittedName>
</protein>
<dbReference type="OrthoDB" id="266400at2"/>
<evidence type="ECO:0000313" key="2">
    <source>
        <dbReference type="Proteomes" id="UP000305471"/>
    </source>
</evidence>
<name>A0A4U0ZCR0_9ALTE</name>
<comment type="caution">
    <text evidence="1">The sequence shown here is derived from an EMBL/GenBank/DDBJ whole genome shotgun (WGS) entry which is preliminary data.</text>
</comment>
<evidence type="ECO:0000313" key="1">
    <source>
        <dbReference type="EMBL" id="TKB03589.1"/>
    </source>
</evidence>
<organism evidence="1 2">
    <name type="scientific">Alteromonas portus</name>
    <dbReference type="NCBI Taxonomy" id="2565549"/>
    <lineage>
        <taxon>Bacteria</taxon>
        <taxon>Pseudomonadati</taxon>
        <taxon>Pseudomonadota</taxon>
        <taxon>Gammaproteobacteria</taxon>
        <taxon>Alteromonadales</taxon>
        <taxon>Alteromonadaceae</taxon>
        <taxon>Alteromonas/Salinimonas group</taxon>
        <taxon>Alteromonas</taxon>
    </lineage>
</organism>
<accession>A0A4U0ZCR0</accession>
<dbReference type="AlphaFoldDB" id="A0A4U0ZCR0"/>
<gene>
    <name evidence="1" type="ORF">E5672_08315</name>
</gene>
<dbReference type="EMBL" id="SWCO01000005">
    <property type="protein sequence ID" value="TKB03589.1"/>
    <property type="molecule type" value="Genomic_DNA"/>
</dbReference>
<reference evidence="1 2" key="1">
    <citation type="submission" date="2019-04" db="EMBL/GenBank/DDBJ databases">
        <title>Alteromonas portus sp. nov., an alginate lyase-excreting marine bacterium.</title>
        <authorList>
            <person name="Huang H."/>
            <person name="Mo K."/>
            <person name="Bao S."/>
        </authorList>
    </citation>
    <scope>NUCLEOTIDE SEQUENCE [LARGE SCALE GENOMIC DNA]</scope>
    <source>
        <strain evidence="1 2">HB161718</strain>
    </source>
</reference>
<sequence length="270" mass="30301">MAISISGLNACAVLPSSSSVMLTEGFDQSAGDNVPAYIITTTHATYYLEREGGGLSSMLDKDGIDWIGFNNIKGSGWKGEYRGFPNAVHKQDGSYFHAMNASTAPSKGEVTVNKPEHVQIHFISSNGKWKAQWDFYPDRCDFTMLNVSDGYHYWVQYEGVPGGEMDSSDFWYSSKSNTRQSIKTPFDGDLPSPEWIAFGDEKLERVIYLYSHKDDDSPDTYVSRPYMTVFGFGRKGKEKYLNAPQKFTIGFLESNDYAEISHAMRLKMAP</sequence>
<dbReference type="Proteomes" id="UP000305471">
    <property type="component" value="Unassembled WGS sequence"/>
</dbReference>
<keyword evidence="2" id="KW-1185">Reference proteome</keyword>